<gene>
    <name evidence="1" type="ORF">EJ104_11315</name>
</gene>
<dbReference type="AlphaFoldDB" id="A0A3S0K902"/>
<evidence type="ECO:0000313" key="1">
    <source>
        <dbReference type="EMBL" id="RTR25341.1"/>
    </source>
</evidence>
<proteinExistence type="predicted"/>
<name>A0A3S0K902_9DEIO</name>
<sequence>MLLPQAQAITESPRVLPEQQLLAPILSGNLLCIPGTDHEPLNGLGGCQENALLALSTVRQLAQAAGMTAAVADETLDGQVYRDALTISTGLHEGTRTIQLPSQLRRDGEVYYSAATVLKSLTEIVPDAYLTPLPRLGMQVSGLNVDFGLATASEAQRFLDDLSFPLVTTLLPEVFEGTAECPDEKTCEFVLPTVASPATAQLSRRVQTGLPAGEVVMLVMPEPKDGGGYYVATAPVQAGGWAELRVREQPQQFVTDTAAVLAKPENLGHALLVRMTNTPLNDLASGIIQPQLD</sequence>
<protein>
    <submittedName>
        <fullName evidence="1">Uncharacterized protein</fullName>
    </submittedName>
</protein>
<comment type="caution">
    <text evidence="1">The sequence shown here is derived from an EMBL/GenBank/DDBJ whole genome shotgun (WGS) entry which is preliminary data.</text>
</comment>
<evidence type="ECO:0000313" key="2">
    <source>
        <dbReference type="Proteomes" id="UP000277766"/>
    </source>
</evidence>
<dbReference type="RefSeq" id="WP_126352886.1">
    <property type="nucleotide sequence ID" value="NZ_CP086380.1"/>
</dbReference>
<keyword evidence="2" id="KW-1185">Reference proteome</keyword>
<organism evidence="1 2">
    <name type="scientific">Deinococcus radiophilus</name>
    <dbReference type="NCBI Taxonomy" id="32062"/>
    <lineage>
        <taxon>Bacteria</taxon>
        <taxon>Thermotogati</taxon>
        <taxon>Deinococcota</taxon>
        <taxon>Deinococci</taxon>
        <taxon>Deinococcales</taxon>
        <taxon>Deinococcaceae</taxon>
        <taxon>Deinococcus</taxon>
    </lineage>
</organism>
<dbReference type="EMBL" id="RXPE01000030">
    <property type="protein sequence ID" value="RTR25341.1"/>
    <property type="molecule type" value="Genomic_DNA"/>
</dbReference>
<accession>A0A3S0K902</accession>
<reference evidence="1 2" key="1">
    <citation type="submission" date="2018-12" db="EMBL/GenBank/DDBJ databases">
        <title>Deinococcus radiophilus ATCC 27603 genome sequencing and assembly.</title>
        <authorList>
            <person name="Maclea K.S."/>
            <person name="Maynard C.R."/>
        </authorList>
    </citation>
    <scope>NUCLEOTIDE SEQUENCE [LARGE SCALE GENOMIC DNA]</scope>
    <source>
        <strain evidence="1 2">ATCC 27603</strain>
    </source>
</reference>
<dbReference type="Proteomes" id="UP000277766">
    <property type="component" value="Unassembled WGS sequence"/>
</dbReference>
<dbReference type="OrthoDB" id="74316at2"/>